<protein>
    <submittedName>
        <fullName evidence="1">Uncharacterized protein</fullName>
    </submittedName>
</protein>
<accession>A0A383U252</accession>
<keyword evidence="2" id="KW-1185">Reference proteome</keyword>
<evidence type="ECO:0000313" key="2">
    <source>
        <dbReference type="Proteomes" id="UP000262142"/>
    </source>
</evidence>
<evidence type="ECO:0000313" key="1">
    <source>
        <dbReference type="EMBL" id="SZD73954.1"/>
    </source>
</evidence>
<proteinExistence type="predicted"/>
<sequence>MKSDRLNLVPLNAEELVSIDGGKKLPKPVQNMKYL</sequence>
<name>A0A383U252_9FLAO</name>
<dbReference type="EMBL" id="UNSC01000007">
    <property type="protein sequence ID" value="SZD73954.1"/>
    <property type="molecule type" value="Genomic_DNA"/>
</dbReference>
<organism evidence="1 2">
    <name type="scientific">Candidatus Ornithobacterium hominis</name>
    <dbReference type="NCBI Taxonomy" id="2497989"/>
    <lineage>
        <taxon>Bacteria</taxon>
        <taxon>Pseudomonadati</taxon>
        <taxon>Bacteroidota</taxon>
        <taxon>Flavobacteriia</taxon>
        <taxon>Flavobacteriales</taxon>
        <taxon>Weeksellaceae</taxon>
        <taxon>Ornithobacterium</taxon>
    </lineage>
</organism>
<dbReference type="Proteomes" id="UP000262142">
    <property type="component" value="Unassembled WGS sequence"/>
</dbReference>
<gene>
    <name evidence="1" type="ORF">SAMEA104719789_01408</name>
</gene>
<reference evidence="1 2" key="1">
    <citation type="submission" date="2018-09" db="EMBL/GenBank/DDBJ databases">
        <authorList>
            <consortium name="Pathogen Informatics"/>
        </authorList>
    </citation>
    <scope>NUCLEOTIDE SEQUENCE [LARGE SCALE GENOMIC DNA]</scope>
    <source>
        <strain evidence="1 2">OH-22767</strain>
    </source>
</reference>
<dbReference type="AlphaFoldDB" id="A0A383U252"/>